<dbReference type="RefSeq" id="WP_184689543.1">
    <property type="nucleotide sequence ID" value="NZ_JACHJN010000002.1"/>
</dbReference>
<comment type="caution">
    <text evidence="2">The sequence shown here is derived from an EMBL/GenBank/DDBJ whole genome shotgun (WGS) entry which is preliminary data.</text>
</comment>
<dbReference type="AlphaFoldDB" id="A0A841CFN3"/>
<evidence type="ECO:0000313" key="2">
    <source>
        <dbReference type="EMBL" id="MBB5954967.1"/>
    </source>
</evidence>
<sequence>MSGDFSDDQGLADWLDGFEPGGPGGPGAFPRFGSGATRFGGAAAGAGGPAARFDGVGDEPAYPVSFGWAPPLIPLPRRAPDELF</sequence>
<keyword evidence="3" id="KW-1185">Reference proteome</keyword>
<accession>A0A841CFN3</accession>
<organism evidence="2 3">
    <name type="scientific">Saccharothrix tamanrassetensis</name>
    <dbReference type="NCBI Taxonomy" id="1051531"/>
    <lineage>
        <taxon>Bacteria</taxon>
        <taxon>Bacillati</taxon>
        <taxon>Actinomycetota</taxon>
        <taxon>Actinomycetes</taxon>
        <taxon>Pseudonocardiales</taxon>
        <taxon>Pseudonocardiaceae</taxon>
        <taxon>Saccharothrix</taxon>
    </lineage>
</organism>
<name>A0A841CFN3_9PSEU</name>
<dbReference type="Proteomes" id="UP000547510">
    <property type="component" value="Unassembled WGS sequence"/>
</dbReference>
<evidence type="ECO:0000256" key="1">
    <source>
        <dbReference type="SAM" id="MobiDB-lite"/>
    </source>
</evidence>
<dbReference type="EMBL" id="JACHJN010000002">
    <property type="protein sequence ID" value="MBB5954967.1"/>
    <property type="molecule type" value="Genomic_DNA"/>
</dbReference>
<protein>
    <submittedName>
        <fullName evidence="2">Uncharacterized protein</fullName>
    </submittedName>
</protein>
<feature type="region of interest" description="Disordered" evidence="1">
    <location>
        <begin position="1"/>
        <end position="33"/>
    </location>
</feature>
<proteinExistence type="predicted"/>
<gene>
    <name evidence="2" type="ORF">FHS29_001537</name>
</gene>
<reference evidence="2 3" key="1">
    <citation type="submission" date="2020-08" db="EMBL/GenBank/DDBJ databases">
        <title>Genomic Encyclopedia of Type Strains, Phase III (KMG-III): the genomes of soil and plant-associated and newly described type strains.</title>
        <authorList>
            <person name="Whitman W."/>
        </authorList>
    </citation>
    <scope>NUCLEOTIDE SEQUENCE [LARGE SCALE GENOMIC DNA]</scope>
    <source>
        <strain evidence="2 3">CECT 8640</strain>
    </source>
</reference>
<evidence type="ECO:0000313" key="3">
    <source>
        <dbReference type="Proteomes" id="UP000547510"/>
    </source>
</evidence>